<name>A0ABW7CBW9_9CYAN</name>
<sequence>MNLTDAWEGESITIATMHGKEQVIAPILEQTWGLRSILPSELDTDRFGTFTREVDRPGDQLATARAKALAALALTGGSIALASEGSFGPHPSVPFAAANRELVLLIDQSLGLELVGEAISLKTNYRQGRVRSWAEVEKFAETIGFPDHGLVVGWGEPHNLQGVTKGLRDRSALAAAVTEALTRSPDGSLWVETDMRAMHNPTRMQVIAQATENLVAKARLTCPVCHWPGFWITQRLPGLPCGECGLPTPLIRLHRSICDRCGHQQDDPFPQGEATADPTYCPFCNP</sequence>
<organism evidence="2 3">
    <name type="scientific">Limnothrix redekei LRLZ20PSL1</name>
    <dbReference type="NCBI Taxonomy" id="3112953"/>
    <lineage>
        <taxon>Bacteria</taxon>
        <taxon>Bacillati</taxon>
        <taxon>Cyanobacteriota</taxon>
        <taxon>Cyanophyceae</taxon>
        <taxon>Pseudanabaenales</taxon>
        <taxon>Pseudanabaenaceae</taxon>
        <taxon>Limnothrix</taxon>
    </lineage>
</organism>
<gene>
    <name evidence="2" type="ORF">VPK24_13380</name>
</gene>
<dbReference type="InterPro" id="IPR046612">
    <property type="entry name" value="DUF6671"/>
</dbReference>
<dbReference type="EMBL" id="JAZAQF010000078">
    <property type="protein sequence ID" value="MFG3818636.1"/>
    <property type="molecule type" value="Genomic_DNA"/>
</dbReference>
<dbReference type="Pfam" id="PF20376">
    <property type="entry name" value="DUF6671"/>
    <property type="match status" value="1"/>
</dbReference>
<protein>
    <submittedName>
        <fullName evidence="2">DUF6671 family protein</fullName>
    </submittedName>
</protein>
<comment type="caution">
    <text evidence="2">The sequence shown here is derived from an EMBL/GenBank/DDBJ whole genome shotgun (WGS) entry which is preliminary data.</text>
</comment>
<keyword evidence="3" id="KW-1185">Reference proteome</keyword>
<proteinExistence type="predicted"/>
<evidence type="ECO:0000259" key="1">
    <source>
        <dbReference type="Pfam" id="PF20376"/>
    </source>
</evidence>
<evidence type="ECO:0000313" key="2">
    <source>
        <dbReference type="EMBL" id="MFG3818636.1"/>
    </source>
</evidence>
<evidence type="ECO:0000313" key="3">
    <source>
        <dbReference type="Proteomes" id="UP001604335"/>
    </source>
</evidence>
<dbReference type="RefSeq" id="WP_393014094.1">
    <property type="nucleotide sequence ID" value="NZ_JAZAQF010000078.1"/>
</dbReference>
<feature type="domain" description="DUF6671" evidence="1">
    <location>
        <begin position="67"/>
        <end position="286"/>
    </location>
</feature>
<reference evidence="3" key="1">
    <citation type="journal article" date="2024" name="Algal Res.">
        <title>Biochemical, toxicological and genomic investigation of a high-biomass producing Limnothrix strain isolated from Italian shallow drinking water reservoir.</title>
        <authorList>
            <person name="Simonazzi M."/>
            <person name="Shishido T.K."/>
            <person name="Delbaje E."/>
            <person name="Wahlsten M."/>
            <person name="Fewer D.P."/>
            <person name="Sivonen K."/>
            <person name="Pezzolesi L."/>
            <person name="Pistocchi R."/>
        </authorList>
    </citation>
    <scope>NUCLEOTIDE SEQUENCE [LARGE SCALE GENOMIC DNA]</scope>
    <source>
        <strain evidence="3">LRLZ20PSL1</strain>
    </source>
</reference>
<dbReference type="Proteomes" id="UP001604335">
    <property type="component" value="Unassembled WGS sequence"/>
</dbReference>
<accession>A0ABW7CBW9</accession>